<dbReference type="GO" id="GO:0016763">
    <property type="term" value="F:pentosyltransferase activity"/>
    <property type="evidence" value="ECO:0007669"/>
    <property type="project" value="InterPro"/>
</dbReference>
<dbReference type="InterPro" id="IPR036950">
    <property type="entry name" value="PBP_transglycosylase"/>
</dbReference>
<keyword evidence="4 11" id="KW-0808">Transferase</keyword>
<dbReference type="GO" id="GO:0009252">
    <property type="term" value="P:peptidoglycan biosynthetic process"/>
    <property type="evidence" value="ECO:0007669"/>
    <property type="project" value="UniProtKB-UniRule"/>
</dbReference>
<accession>A0A1M5II35</accession>
<dbReference type="Proteomes" id="UP000184041">
    <property type="component" value="Unassembled WGS sequence"/>
</dbReference>
<dbReference type="HAMAP" id="MF_00766">
    <property type="entry name" value="PGT_MtgA"/>
    <property type="match status" value="1"/>
</dbReference>
<keyword evidence="2" id="KW-0997">Cell inner membrane</keyword>
<evidence type="ECO:0000256" key="7">
    <source>
        <dbReference type="ARBA" id="ARBA00022984"/>
    </source>
</evidence>
<keyword evidence="8 11" id="KW-1133">Transmembrane helix</keyword>
<dbReference type="GO" id="GO:0008955">
    <property type="term" value="F:peptidoglycan glycosyltransferase activity"/>
    <property type="evidence" value="ECO:0007669"/>
    <property type="project" value="UniProtKB-UniRule"/>
</dbReference>
<keyword evidence="7 11" id="KW-0573">Peptidoglycan synthesis</keyword>
<comment type="catalytic activity">
    <reaction evidence="11">
        <text>[GlcNAc-(1-&gt;4)-Mur2Ac(oyl-L-Ala-gamma-D-Glu-L-Lys-D-Ala-D-Ala)](n)-di-trans,octa-cis-undecaprenyl diphosphate + beta-D-GlcNAc-(1-&gt;4)-Mur2Ac(oyl-L-Ala-gamma-D-Glu-L-Lys-D-Ala-D-Ala)-di-trans,octa-cis-undecaprenyl diphosphate = [GlcNAc-(1-&gt;4)-Mur2Ac(oyl-L-Ala-gamma-D-Glu-L-Lys-D-Ala-D-Ala)](n+1)-di-trans,octa-cis-undecaprenyl diphosphate + di-trans,octa-cis-undecaprenyl diphosphate + H(+)</text>
        <dbReference type="Rhea" id="RHEA:23708"/>
        <dbReference type="Rhea" id="RHEA-COMP:9602"/>
        <dbReference type="Rhea" id="RHEA-COMP:9603"/>
        <dbReference type="ChEBI" id="CHEBI:15378"/>
        <dbReference type="ChEBI" id="CHEBI:58405"/>
        <dbReference type="ChEBI" id="CHEBI:60033"/>
        <dbReference type="ChEBI" id="CHEBI:78435"/>
        <dbReference type="EC" id="2.4.99.28"/>
    </reaction>
</comment>
<dbReference type="GO" id="GO:0005886">
    <property type="term" value="C:plasma membrane"/>
    <property type="evidence" value="ECO:0007669"/>
    <property type="project" value="UniProtKB-SubCell"/>
</dbReference>
<evidence type="ECO:0000313" key="13">
    <source>
        <dbReference type="EMBL" id="SHG28018.1"/>
    </source>
</evidence>
<keyword evidence="10 11" id="KW-0961">Cell wall biogenesis/degradation</keyword>
<keyword evidence="5 11" id="KW-0812">Transmembrane</keyword>
<comment type="subcellular location">
    <subcellularLocation>
        <location evidence="11">Cell membrane</location>
        <topology evidence="11">Single-pass membrane protein</topology>
    </subcellularLocation>
</comment>
<dbReference type="Gene3D" id="1.10.3810.10">
    <property type="entry name" value="Biosynthetic peptidoglycan transglycosylase-like"/>
    <property type="match status" value="1"/>
</dbReference>
<protein>
    <recommendedName>
        <fullName evidence="11">Biosynthetic peptidoglycan transglycosylase</fullName>
        <ecNumber evidence="11">2.4.99.28</ecNumber>
    </recommendedName>
    <alternativeName>
        <fullName evidence="11">Glycan polymerase</fullName>
    </alternativeName>
    <alternativeName>
        <fullName evidence="11">Peptidoglycan glycosyltransferase MtgA</fullName>
        <shortName evidence="11">PGT</shortName>
    </alternativeName>
</protein>
<feature type="domain" description="Glycosyl transferase family 51" evidence="12">
    <location>
        <begin position="66"/>
        <end position="228"/>
    </location>
</feature>
<evidence type="ECO:0000256" key="9">
    <source>
        <dbReference type="ARBA" id="ARBA00023136"/>
    </source>
</evidence>
<dbReference type="Pfam" id="PF00912">
    <property type="entry name" value="Transgly"/>
    <property type="match status" value="1"/>
</dbReference>
<evidence type="ECO:0000259" key="12">
    <source>
        <dbReference type="Pfam" id="PF00912"/>
    </source>
</evidence>
<dbReference type="PANTHER" id="PTHR30400:SF0">
    <property type="entry name" value="BIOSYNTHETIC PEPTIDOGLYCAN TRANSGLYCOSYLASE"/>
    <property type="match status" value="1"/>
</dbReference>
<evidence type="ECO:0000256" key="10">
    <source>
        <dbReference type="ARBA" id="ARBA00023316"/>
    </source>
</evidence>
<dbReference type="GO" id="GO:0009274">
    <property type="term" value="C:peptidoglycan-based cell wall"/>
    <property type="evidence" value="ECO:0007669"/>
    <property type="project" value="InterPro"/>
</dbReference>
<organism evidence="13 14">
    <name type="scientific">Fodinibius roseus</name>
    <dbReference type="NCBI Taxonomy" id="1194090"/>
    <lineage>
        <taxon>Bacteria</taxon>
        <taxon>Pseudomonadati</taxon>
        <taxon>Balneolota</taxon>
        <taxon>Balneolia</taxon>
        <taxon>Balneolales</taxon>
        <taxon>Balneolaceae</taxon>
        <taxon>Fodinibius</taxon>
    </lineage>
</organism>
<keyword evidence="3 11" id="KW-0328">Glycosyltransferase</keyword>
<comment type="similarity">
    <text evidence="11">Belongs to the glycosyltransferase 51 family.</text>
</comment>
<evidence type="ECO:0000313" key="14">
    <source>
        <dbReference type="Proteomes" id="UP000184041"/>
    </source>
</evidence>
<dbReference type="InterPro" id="IPR011812">
    <property type="entry name" value="Pep_trsgly"/>
</dbReference>
<sequence length="241" mass="27996">MKMKQNLKRYGFDILRWTAKILGVLVICSIISVLLMRWINPPTTSFMMQRSMSAWWNGEEDFALYYEWTDWDEISSHVKMAAITSEDQNFANHWGIDLSSVQKALEEYERGDDLRGASTITQQTAKNLFLWPAQSYLRKGIEAYFALLIELYWPKKRILEVYLNIAEFGDGVYGVHAAAAQYFNTTPARLSGTQSALMVTALPAPRRYSLANPSGYMLQRRDWVMRYMNLLGNERYLEKLE</sequence>
<gene>
    <name evidence="11" type="primary">mtgA</name>
    <name evidence="13" type="ORF">SAMN05443144_12357</name>
</gene>
<dbReference type="NCBIfam" id="TIGR02070">
    <property type="entry name" value="mono_pep_trsgly"/>
    <property type="match status" value="1"/>
</dbReference>
<keyword evidence="1 11" id="KW-1003">Cell membrane</keyword>
<proteinExistence type="inferred from homology"/>
<dbReference type="EMBL" id="FQUS01000023">
    <property type="protein sequence ID" value="SHG28018.1"/>
    <property type="molecule type" value="Genomic_DNA"/>
</dbReference>
<dbReference type="PANTHER" id="PTHR30400">
    <property type="entry name" value="MONOFUNCTIONAL BIOSYNTHETIC PEPTIDOGLYCAN TRANSGLYCOSYLASE"/>
    <property type="match status" value="1"/>
</dbReference>
<comment type="pathway">
    <text evidence="11">Cell wall biogenesis; peptidoglycan biosynthesis.</text>
</comment>
<evidence type="ECO:0000256" key="8">
    <source>
        <dbReference type="ARBA" id="ARBA00022989"/>
    </source>
</evidence>
<keyword evidence="6 11" id="KW-0133">Cell shape</keyword>
<dbReference type="EC" id="2.4.99.28" evidence="11"/>
<evidence type="ECO:0000256" key="2">
    <source>
        <dbReference type="ARBA" id="ARBA00022519"/>
    </source>
</evidence>
<dbReference type="GO" id="GO:0071555">
    <property type="term" value="P:cell wall organization"/>
    <property type="evidence" value="ECO:0007669"/>
    <property type="project" value="UniProtKB-KW"/>
</dbReference>
<evidence type="ECO:0000256" key="11">
    <source>
        <dbReference type="HAMAP-Rule" id="MF_00766"/>
    </source>
</evidence>
<dbReference type="STRING" id="1194090.SAMN05443144_12357"/>
<dbReference type="InterPro" id="IPR001264">
    <property type="entry name" value="Glyco_trans_51"/>
</dbReference>
<dbReference type="SUPFAM" id="SSF53955">
    <property type="entry name" value="Lysozyme-like"/>
    <property type="match status" value="1"/>
</dbReference>
<evidence type="ECO:0000256" key="4">
    <source>
        <dbReference type="ARBA" id="ARBA00022679"/>
    </source>
</evidence>
<dbReference type="UniPathway" id="UPA00219"/>
<comment type="function">
    <text evidence="11">Peptidoglycan polymerase that catalyzes glycan chain elongation from lipid-linked precursors.</text>
</comment>
<evidence type="ECO:0000256" key="1">
    <source>
        <dbReference type="ARBA" id="ARBA00022475"/>
    </source>
</evidence>
<dbReference type="AlphaFoldDB" id="A0A1M5II35"/>
<dbReference type="InterPro" id="IPR023346">
    <property type="entry name" value="Lysozyme-like_dom_sf"/>
</dbReference>
<evidence type="ECO:0000256" key="5">
    <source>
        <dbReference type="ARBA" id="ARBA00022692"/>
    </source>
</evidence>
<dbReference type="GO" id="GO:0008360">
    <property type="term" value="P:regulation of cell shape"/>
    <property type="evidence" value="ECO:0007669"/>
    <property type="project" value="UniProtKB-KW"/>
</dbReference>
<keyword evidence="9 11" id="KW-0472">Membrane</keyword>
<keyword evidence="14" id="KW-1185">Reference proteome</keyword>
<evidence type="ECO:0000256" key="3">
    <source>
        <dbReference type="ARBA" id="ARBA00022676"/>
    </source>
</evidence>
<feature type="transmembrane region" description="Helical" evidence="11">
    <location>
        <begin position="21"/>
        <end position="39"/>
    </location>
</feature>
<name>A0A1M5II35_9BACT</name>
<reference evidence="13 14" key="1">
    <citation type="submission" date="2016-11" db="EMBL/GenBank/DDBJ databases">
        <authorList>
            <person name="Jaros S."/>
            <person name="Januszkiewicz K."/>
            <person name="Wedrychowicz H."/>
        </authorList>
    </citation>
    <scope>NUCLEOTIDE SEQUENCE [LARGE SCALE GENOMIC DNA]</scope>
    <source>
        <strain evidence="13 14">DSM 21986</strain>
    </source>
</reference>
<evidence type="ECO:0000256" key="6">
    <source>
        <dbReference type="ARBA" id="ARBA00022960"/>
    </source>
</evidence>